<name>A0A099W0I0_9LIST</name>
<dbReference type="SMART" id="SM00530">
    <property type="entry name" value="HTH_XRE"/>
    <property type="match status" value="1"/>
</dbReference>
<evidence type="ECO:0000313" key="3">
    <source>
        <dbReference type="Proteomes" id="UP000029844"/>
    </source>
</evidence>
<dbReference type="InterPro" id="IPR010982">
    <property type="entry name" value="Lambda_DNA-bd_dom_sf"/>
</dbReference>
<dbReference type="GeneID" id="58718687"/>
<dbReference type="InterPro" id="IPR011990">
    <property type="entry name" value="TPR-like_helical_dom_sf"/>
</dbReference>
<dbReference type="NCBIfam" id="TIGR01716">
    <property type="entry name" value="RGG_Cterm"/>
    <property type="match status" value="1"/>
</dbReference>
<evidence type="ECO:0000313" key="2">
    <source>
        <dbReference type="EMBL" id="KGL37908.1"/>
    </source>
</evidence>
<dbReference type="PROSITE" id="PS50943">
    <property type="entry name" value="HTH_CROC1"/>
    <property type="match status" value="1"/>
</dbReference>
<dbReference type="InterPro" id="IPR053163">
    <property type="entry name" value="HTH-type_regulator_Rgg"/>
</dbReference>
<proteinExistence type="predicted"/>
<dbReference type="SUPFAM" id="SSF47413">
    <property type="entry name" value="lambda repressor-like DNA-binding domains"/>
    <property type="match status" value="1"/>
</dbReference>
<accession>A0A099W0I0</accession>
<feature type="domain" description="HTH cro/C1-type" evidence="1">
    <location>
        <begin position="7"/>
        <end position="60"/>
    </location>
</feature>
<keyword evidence="3" id="KW-1185">Reference proteome</keyword>
<dbReference type="RefSeq" id="WP_036087969.1">
    <property type="nucleotide sequence ID" value="NZ_CBCSHQ010000003.1"/>
</dbReference>
<protein>
    <recommendedName>
        <fullName evidence="1">HTH cro/C1-type domain-containing protein</fullName>
    </recommendedName>
</protein>
<dbReference type="OrthoDB" id="252257at2"/>
<organism evidence="2 3">
    <name type="scientific">Listeria booriae</name>
    <dbReference type="NCBI Taxonomy" id="1552123"/>
    <lineage>
        <taxon>Bacteria</taxon>
        <taxon>Bacillati</taxon>
        <taxon>Bacillota</taxon>
        <taxon>Bacilli</taxon>
        <taxon>Bacillales</taxon>
        <taxon>Listeriaceae</taxon>
        <taxon>Listeria</taxon>
    </lineage>
</organism>
<dbReference type="AlphaFoldDB" id="A0A099W0I0"/>
<dbReference type="STRING" id="1552123.EP57_15220"/>
<gene>
    <name evidence="2" type="ORF">EP57_15220</name>
</gene>
<evidence type="ECO:0000259" key="1">
    <source>
        <dbReference type="PROSITE" id="PS50943"/>
    </source>
</evidence>
<comment type="caution">
    <text evidence="2">The sequence shown here is derived from an EMBL/GenBank/DDBJ whole genome shotgun (WGS) entry which is preliminary data.</text>
</comment>
<sequence>MNFGETIKQIRTDKNLTQTQLSEGILARNHLSQVENNNYFPSYDRVFMLLDRLNVTFEEFLFVQNDLQPHDKQQFRVEISDSINLHDYEQLKHLSKEAYSHYEETTNIIYYHYMLICKAMIEYGPDNTINEAMVQYVAPIKKYLLDMDNWYLYELKLFSSILFALEVEEAVFFSRKAFKRLHAFRCFMEYQHTEQHLYLNLSTLCLEHGDFKAAKDFAKTAADTATTYRLIHEKVCSELNHAIACIRLGEGSEHYETIRKNMVVLDYLGFDTLHRHFMLFLKKYEIEVK</sequence>
<dbReference type="PANTHER" id="PTHR37038">
    <property type="entry name" value="TRANSCRIPTIONAL REGULATOR-RELATED"/>
    <property type="match status" value="1"/>
</dbReference>
<dbReference type="eggNOG" id="COG1396">
    <property type="taxonomic scope" value="Bacteria"/>
</dbReference>
<dbReference type="InterPro" id="IPR001387">
    <property type="entry name" value="Cro/C1-type_HTH"/>
</dbReference>
<dbReference type="Gene3D" id="1.25.40.10">
    <property type="entry name" value="Tetratricopeptide repeat domain"/>
    <property type="match status" value="1"/>
</dbReference>
<dbReference type="Pfam" id="PF21259">
    <property type="entry name" value="Rgg_C"/>
    <property type="match status" value="1"/>
</dbReference>
<dbReference type="Pfam" id="PF01381">
    <property type="entry name" value="HTH_3"/>
    <property type="match status" value="1"/>
</dbReference>
<dbReference type="InterPro" id="IPR010057">
    <property type="entry name" value="Transcription_activator_Rgg_C"/>
</dbReference>
<dbReference type="GO" id="GO:0003677">
    <property type="term" value="F:DNA binding"/>
    <property type="evidence" value="ECO:0007669"/>
    <property type="project" value="InterPro"/>
</dbReference>
<reference evidence="2 3" key="1">
    <citation type="submission" date="2014-05" db="EMBL/GenBank/DDBJ databases">
        <title>Novel Listeriaceae from food processing environments.</title>
        <authorList>
            <person name="den Bakker H.C."/>
        </authorList>
    </citation>
    <scope>NUCLEOTIDE SEQUENCE [LARGE SCALE GENOMIC DNA]</scope>
    <source>
        <strain evidence="2 3">FSL A5-0281</strain>
    </source>
</reference>
<dbReference type="Proteomes" id="UP000029844">
    <property type="component" value="Unassembled WGS sequence"/>
</dbReference>
<dbReference type="CDD" id="cd00093">
    <property type="entry name" value="HTH_XRE"/>
    <property type="match status" value="1"/>
</dbReference>
<dbReference type="EMBL" id="JNFA01000030">
    <property type="protein sequence ID" value="KGL37908.1"/>
    <property type="molecule type" value="Genomic_DNA"/>
</dbReference>